<dbReference type="InterPro" id="IPR050390">
    <property type="entry name" value="C5-Methyltransferase"/>
</dbReference>
<sequence length="367" mass="40769">MSLTSIESFCGAGGMSHGLDLAGYDVRVAFDNVAAHIETHNNNLGETGQVLDASMVSGSDLLELAGLSPGQLDLFSGGPPCQGFSKQKRGADRFQDPRNSLVIHYARLVRELNPRAFLFENVQIFGQKRGQHLIQEMMDDLTDYAVYGYFVCGTSFGLAQSRSRFLMIGIRKDVSSRIPVLPIASEKKSVRDVIANMPPPPDDCSEHLEFHNHLKCRISKANEERISHVPQGGGWQDIPWELRLPCHQVTDPKKGGWPDVYGRLTWEGVCPTVTVGFDSFTRGRYGHPEQNRAITPREAARLQGFPDWFRFYGNRMDVRTQVGNAVPPPLAEAAGRAIRAILNNENEKVIGKHPDQEFNGRQMALAV</sequence>
<evidence type="ECO:0000256" key="4">
    <source>
        <dbReference type="ARBA" id="ARBA00022747"/>
    </source>
</evidence>
<dbReference type="GO" id="GO:0003677">
    <property type="term" value="F:DNA binding"/>
    <property type="evidence" value="ECO:0007669"/>
    <property type="project" value="TreeGrafter"/>
</dbReference>
<feature type="active site" evidence="6">
    <location>
        <position position="81"/>
    </location>
</feature>
<dbReference type="NCBIfam" id="TIGR00675">
    <property type="entry name" value="dcm"/>
    <property type="match status" value="1"/>
</dbReference>
<organism evidence="9 10">
    <name type="scientific">Sulfitobacter noctilucicola</name>
    <dbReference type="NCBI Taxonomy" id="1342301"/>
    <lineage>
        <taxon>Bacteria</taxon>
        <taxon>Pseudomonadati</taxon>
        <taxon>Pseudomonadota</taxon>
        <taxon>Alphaproteobacteria</taxon>
        <taxon>Rhodobacterales</taxon>
        <taxon>Roseobacteraceae</taxon>
        <taxon>Sulfitobacter</taxon>
    </lineage>
</organism>
<reference evidence="9 10" key="1">
    <citation type="submission" date="2020-08" db="EMBL/GenBank/DDBJ databases">
        <title>Genomic Encyclopedia of Type Strains, Phase IV (KMG-IV): sequencing the most valuable type-strain genomes for metagenomic binning, comparative biology and taxonomic classification.</title>
        <authorList>
            <person name="Goeker M."/>
        </authorList>
    </citation>
    <scope>NUCLEOTIDE SEQUENCE [LARGE SCALE GENOMIC DNA]</scope>
    <source>
        <strain evidence="9 10">DSM 101015</strain>
    </source>
</reference>
<evidence type="ECO:0000313" key="10">
    <source>
        <dbReference type="Proteomes" id="UP000565745"/>
    </source>
</evidence>
<dbReference type="PANTHER" id="PTHR10629">
    <property type="entry name" value="CYTOSINE-SPECIFIC METHYLTRANSFERASE"/>
    <property type="match status" value="1"/>
</dbReference>
<dbReference type="GO" id="GO:0032259">
    <property type="term" value="P:methylation"/>
    <property type="evidence" value="ECO:0007669"/>
    <property type="project" value="UniProtKB-KW"/>
</dbReference>
<dbReference type="PRINTS" id="PR00105">
    <property type="entry name" value="C5METTRFRASE"/>
</dbReference>
<dbReference type="EC" id="2.1.1.37" evidence="8"/>
<dbReference type="PROSITE" id="PS51679">
    <property type="entry name" value="SAM_MT_C5"/>
    <property type="match status" value="1"/>
</dbReference>
<accession>A0A7W6M7N2</accession>
<dbReference type="AlphaFoldDB" id="A0A7W6M7N2"/>
<comment type="catalytic activity">
    <reaction evidence="5 8">
        <text>a 2'-deoxycytidine in DNA + S-adenosyl-L-methionine = a 5-methyl-2'-deoxycytidine in DNA + S-adenosyl-L-homocysteine + H(+)</text>
        <dbReference type="Rhea" id="RHEA:13681"/>
        <dbReference type="Rhea" id="RHEA-COMP:11369"/>
        <dbReference type="Rhea" id="RHEA-COMP:11370"/>
        <dbReference type="ChEBI" id="CHEBI:15378"/>
        <dbReference type="ChEBI" id="CHEBI:57856"/>
        <dbReference type="ChEBI" id="CHEBI:59789"/>
        <dbReference type="ChEBI" id="CHEBI:85452"/>
        <dbReference type="ChEBI" id="CHEBI:85454"/>
        <dbReference type="EC" id="2.1.1.37"/>
    </reaction>
</comment>
<keyword evidence="4" id="KW-0680">Restriction system</keyword>
<evidence type="ECO:0000256" key="5">
    <source>
        <dbReference type="ARBA" id="ARBA00047422"/>
    </source>
</evidence>
<evidence type="ECO:0000256" key="6">
    <source>
        <dbReference type="PROSITE-ProRule" id="PRU01016"/>
    </source>
</evidence>
<dbReference type="GO" id="GO:0044027">
    <property type="term" value="P:negative regulation of gene expression via chromosomal CpG island methylation"/>
    <property type="evidence" value="ECO:0007669"/>
    <property type="project" value="TreeGrafter"/>
</dbReference>
<gene>
    <name evidence="9" type="ORF">GGR93_001712</name>
</gene>
<dbReference type="GO" id="GO:0003886">
    <property type="term" value="F:DNA (cytosine-5-)-methyltransferase activity"/>
    <property type="evidence" value="ECO:0007669"/>
    <property type="project" value="UniProtKB-EC"/>
</dbReference>
<comment type="similarity">
    <text evidence="6 7">Belongs to the class I-like SAM-binding methyltransferase superfamily. C5-methyltransferase family.</text>
</comment>
<protein>
    <recommendedName>
        <fullName evidence="8">Cytosine-specific methyltransferase</fullName>
        <ecNumber evidence="8">2.1.1.37</ecNumber>
    </recommendedName>
</protein>
<dbReference type="Proteomes" id="UP000565745">
    <property type="component" value="Unassembled WGS sequence"/>
</dbReference>
<proteinExistence type="inferred from homology"/>
<dbReference type="PROSITE" id="PS00094">
    <property type="entry name" value="C5_MTASE_1"/>
    <property type="match status" value="1"/>
</dbReference>
<dbReference type="PANTHER" id="PTHR10629:SF52">
    <property type="entry name" value="DNA (CYTOSINE-5)-METHYLTRANSFERASE 1"/>
    <property type="match status" value="1"/>
</dbReference>
<evidence type="ECO:0000256" key="8">
    <source>
        <dbReference type="RuleBase" id="RU000417"/>
    </source>
</evidence>
<keyword evidence="10" id="KW-1185">Reference proteome</keyword>
<dbReference type="InterPro" id="IPR001525">
    <property type="entry name" value="C5_MeTfrase"/>
</dbReference>
<dbReference type="SUPFAM" id="SSF53335">
    <property type="entry name" value="S-adenosyl-L-methionine-dependent methyltransferases"/>
    <property type="match status" value="1"/>
</dbReference>
<evidence type="ECO:0000256" key="3">
    <source>
        <dbReference type="ARBA" id="ARBA00022691"/>
    </source>
</evidence>
<evidence type="ECO:0000256" key="7">
    <source>
        <dbReference type="RuleBase" id="RU000416"/>
    </source>
</evidence>
<dbReference type="RefSeq" id="WP_025057244.1">
    <property type="nucleotide sequence ID" value="NZ_JACIFU010000002.1"/>
</dbReference>
<keyword evidence="2 6" id="KW-0808">Transferase</keyword>
<dbReference type="InterPro" id="IPR029063">
    <property type="entry name" value="SAM-dependent_MTases_sf"/>
</dbReference>
<dbReference type="Pfam" id="PF00145">
    <property type="entry name" value="DNA_methylase"/>
    <property type="match status" value="1"/>
</dbReference>
<evidence type="ECO:0000313" key="9">
    <source>
        <dbReference type="EMBL" id="MBB4173939.1"/>
    </source>
</evidence>
<keyword evidence="3 6" id="KW-0949">S-adenosyl-L-methionine</keyword>
<dbReference type="Gene3D" id="3.90.120.10">
    <property type="entry name" value="DNA Methylase, subunit A, domain 2"/>
    <property type="match status" value="1"/>
</dbReference>
<dbReference type="GO" id="GO:0009307">
    <property type="term" value="P:DNA restriction-modification system"/>
    <property type="evidence" value="ECO:0007669"/>
    <property type="project" value="UniProtKB-KW"/>
</dbReference>
<comment type="caution">
    <text evidence="9">The sequence shown here is derived from an EMBL/GenBank/DDBJ whole genome shotgun (WGS) entry which is preliminary data.</text>
</comment>
<dbReference type="InterPro" id="IPR018117">
    <property type="entry name" value="C5_DNA_meth_AS"/>
</dbReference>
<evidence type="ECO:0000256" key="1">
    <source>
        <dbReference type="ARBA" id="ARBA00022603"/>
    </source>
</evidence>
<dbReference type="Gene3D" id="3.40.50.150">
    <property type="entry name" value="Vaccinia Virus protein VP39"/>
    <property type="match status" value="1"/>
</dbReference>
<dbReference type="EMBL" id="JACIFU010000002">
    <property type="protein sequence ID" value="MBB4173939.1"/>
    <property type="molecule type" value="Genomic_DNA"/>
</dbReference>
<name>A0A7W6M7N2_9RHOB</name>
<keyword evidence="1 6" id="KW-0489">Methyltransferase</keyword>
<evidence type="ECO:0000256" key="2">
    <source>
        <dbReference type="ARBA" id="ARBA00022679"/>
    </source>
</evidence>